<dbReference type="AlphaFoldDB" id="A0A1T1PBB0"/>
<accession>A0A1T1PBB0</accession>
<evidence type="ECO:0000313" key="2">
    <source>
        <dbReference type="Proteomes" id="UP000190559"/>
    </source>
</evidence>
<sequence>MTTWVGCENLQACALRVDRIAAGTGSPLDVRVVE</sequence>
<evidence type="ECO:0000313" key="1">
    <source>
        <dbReference type="EMBL" id="OOW72772.1"/>
    </source>
</evidence>
<proteinExistence type="predicted"/>
<reference evidence="1 2" key="1">
    <citation type="submission" date="2015-12" db="EMBL/GenBank/DDBJ databases">
        <authorList>
            <person name="Shamseldin A."/>
            <person name="Moawad H."/>
            <person name="Abd El-Rahim W.M."/>
            <person name="Sadowsky M.J."/>
        </authorList>
    </citation>
    <scope>NUCLEOTIDE SEQUENCE [LARGE SCALE GENOMIC DNA]</scope>
    <source>
        <strain evidence="1 2">LMG9050</strain>
    </source>
</reference>
<name>A0A1T1PBB0_9XANT</name>
<dbReference type="EMBL" id="LOJW01000002">
    <property type="protein sequence ID" value="OOW72772.1"/>
    <property type="molecule type" value="Genomic_DNA"/>
</dbReference>
<gene>
    <name evidence="1" type="ORF">Xmlh_05530</name>
</gene>
<protein>
    <submittedName>
        <fullName evidence="1">Uncharacterized protein</fullName>
    </submittedName>
</protein>
<dbReference type="Proteomes" id="UP000190559">
    <property type="component" value="Unassembled WGS sequence"/>
</dbReference>
<organism evidence="1 2">
    <name type="scientific">Xanthomonas axonopodis pv. melhusii</name>
    <dbReference type="NCBI Taxonomy" id="487834"/>
    <lineage>
        <taxon>Bacteria</taxon>
        <taxon>Pseudomonadati</taxon>
        <taxon>Pseudomonadota</taxon>
        <taxon>Gammaproteobacteria</taxon>
        <taxon>Lysobacterales</taxon>
        <taxon>Lysobacteraceae</taxon>
        <taxon>Xanthomonas</taxon>
    </lineage>
</organism>
<comment type="caution">
    <text evidence="1">The sequence shown here is derived from an EMBL/GenBank/DDBJ whole genome shotgun (WGS) entry which is preliminary data.</text>
</comment>